<dbReference type="GO" id="GO:0004497">
    <property type="term" value="F:monooxygenase activity"/>
    <property type="evidence" value="ECO:0007669"/>
    <property type="project" value="UniProtKB-KW"/>
</dbReference>
<evidence type="ECO:0000259" key="1">
    <source>
        <dbReference type="PROSITE" id="PS51725"/>
    </source>
</evidence>
<dbReference type="PROSITE" id="PS51725">
    <property type="entry name" value="ABM"/>
    <property type="match status" value="1"/>
</dbReference>
<dbReference type="RefSeq" id="WP_052225668.1">
    <property type="nucleotide sequence ID" value="NZ_BAAANZ010000003.1"/>
</dbReference>
<comment type="caution">
    <text evidence="2">The sequence shown here is derived from an EMBL/GenBank/DDBJ whole genome shotgun (WGS) entry which is preliminary data.</text>
</comment>
<protein>
    <submittedName>
        <fullName evidence="2">Quinol monooxygenase YgiN</fullName>
    </submittedName>
</protein>
<dbReference type="Gene3D" id="3.30.70.100">
    <property type="match status" value="1"/>
</dbReference>
<dbReference type="InterPro" id="IPR050744">
    <property type="entry name" value="AI-2_Isomerase_LsrG"/>
</dbReference>
<dbReference type="AlphaFoldDB" id="A0A840XQA8"/>
<sequence length="109" mass="11827">MKKVLLAQFTVAPSGAEVVRQLVVEYAHAVRAEKGNRLFAPTTRQDDPNSYLIFEEYENDEAFAVHLSTAHCAAFNAAIAPWIHGGATTLIELVDIESVGGANDSRTLV</sequence>
<keyword evidence="2" id="KW-0503">Monooxygenase</keyword>
<dbReference type="Proteomes" id="UP000552883">
    <property type="component" value="Unassembled WGS sequence"/>
</dbReference>
<evidence type="ECO:0000313" key="3">
    <source>
        <dbReference type="Proteomes" id="UP000552883"/>
    </source>
</evidence>
<dbReference type="PANTHER" id="PTHR33336:SF3">
    <property type="entry name" value="ABM DOMAIN-CONTAINING PROTEIN"/>
    <property type="match status" value="1"/>
</dbReference>
<evidence type="ECO:0000313" key="2">
    <source>
        <dbReference type="EMBL" id="MBB5618738.1"/>
    </source>
</evidence>
<proteinExistence type="predicted"/>
<keyword evidence="2" id="KW-0560">Oxidoreductase</keyword>
<dbReference type="OrthoDB" id="3695636at2"/>
<feature type="domain" description="ABM" evidence="1">
    <location>
        <begin position="3"/>
        <end position="91"/>
    </location>
</feature>
<reference evidence="2 3" key="1">
    <citation type="submission" date="2020-08" db="EMBL/GenBank/DDBJ databases">
        <title>Sequencing the genomes of 1000 actinobacteria strains.</title>
        <authorList>
            <person name="Klenk H.-P."/>
        </authorList>
    </citation>
    <scope>NUCLEOTIDE SEQUENCE [LARGE SCALE GENOMIC DNA]</scope>
    <source>
        <strain evidence="2 3">DSM 23889</strain>
    </source>
</reference>
<accession>A0A840XQA8</accession>
<organism evidence="2 3">
    <name type="scientific">Microcella frigidaquae</name>
    <dbReference type="NCBI Taxonomy" id="424758"/>
    <lineage>
        <taxon>Bacteria</taxon>
        <taxon>Bacillati</taxon>
        <taxon>Actinomycetota</taxon>
        <taxon>Actinomycetes</taxon>
        <taxon>Micrococcales</taxon>
        <taxon>Microbacteriaceae</taxon>
        <taxon>Microcella</taxon>
    </lineage>
</organism>
<dbReference type="Pfam" id="PF03992">
    <property type="entry name" value="ABM"/>
    <property type="match status" value="1"/>
</dbReference>
<dbReference type="EMBL" id="JACHBS010000001">
    <property type="protein sequence ID" value="MBB5618738.1"/>
    <property type="molecule type" value="Genomic_DNA"/>
</dbReference>
<keyword evidence="3" id="KW-1185">Reference proteome</keyword>
<dbReference type="SUPFAM" id="SSF54909">
    <property type="entry name" value="Dimeric alpha+beta barrel"/>
    <property type="match status" value="1"/>
</dbReference>
<dbReference type="InterPro" id="IPR011008">
    <property type="entry name" value="Dimeric_a/b-barrel"/>
</dbReference>
<dbReference type="PANTHER" id="PTHR33336">
    <property type="entry name" value="QUINOL MONOOXYGENASE YGIN-RELATED"/>
    <property type="match status" value="1"/>
</dbReference>
<name>A0A840XQA8_9MICO</name>
<gene>
    <name evidence="2" type="ORF">BJ959_002234</name>
</gene>
<dbReference type="InterPro" id="IPR007138">
    <property type="entry name" value="ABM_dom"/>
</dbReference>